<protein>
    <submittedName>
        <fullName evidence="2">Uncharacterized protein</fullName>
    </submittedName>
</protein>
<dbReference type="STRING" id="1114924.SAMN05216258_10852"/>
<sequence>MCLMAAAALPVLAGGATAVGTGAAAAGAATAATAAAAAAPAAAAGWSLGQLALTAGSLISAGGALYSGYQQSQQAEAYAKAQEQQAETERMLGAIEDQRVRERMRAELGRMQAGLAARGVTLGSPSSLALADRAARETSFASQEARSRSGARVGTLTASARQSRALGGAALLKGGIGAAGSLLTAAPELWPELSARRVLA</sequence>
<evidence type="ECO:0000313" key="3">
    <source>
        <dbReference type="Proteomes" id="UP000199377"/>
    </source>
</evidence>
<dbReference type="AlphaFoldDB" id="A0A1I3JKU4"/>
<accession>A0A1I3JKU4</accession>
<reference evidence="2 3" key="1">
    <citation type="submission" date="2016-10" db="EMBL/GenBank/DDBJ databases">
        <authorList>
            <person name="de Groot N.N."/>
        </authorList>
    </citation>
    <scope>NUCLEOTIDE SEQUENCE [LARGE SCALE GENOMIC DNA]</scope>
    <source>
        <strain evidence="2 3">CGMCC 1.11030</strain>
    </source>
</reference>
<keyword evidence="1" id="KW-0732">Signal</keyword>
<dbReference type="Proteomes" id="UP000199377">
    <property type="component" value="Unassembled WGS sequence"/>
</dbReference>
<feature type="signal peptide" evidence="1">
    <location>
        <begin position="1"/>
        <end position="18"/>
    </location>
</feature>
<evidence type="ECO:0000256" key="1">
    <source>
        <dbReference type="SAM" id="SignalP"/>
    </source>
</evidence>
<keyword evidence="3" id="KW-1185">Reference proteome</keyword>
<organism evidence="2 3">
    <name type="scientific">Albimonas pacifica</name>
    <dbReference type="NCBI Taxonomy" id="1114924"/>
    <lineage>
        <taxon>Bacteria</taxon>
        <taxon>Pseudomonadati</taxon>
        <taxon>Pseudomonadota</taxon>
        <taxon>Alphaproteobacteria</taxon>
        <taxon>Rhodobacterales</taxon>
        <taxon>Paracoccaceae</taxon>
        <taxon>Albimonas</taxon>
    </lineage>
</organism>
<name>A0A1I3JKU4_9RHOB</name>
<gene>
    <name evidence="2" type="ORF">SAMN05216258_10852</name>
</gene>
<dbReference type="EMBL" id="FOQH01000008">
    <property type="protein sequence ID" value="SFI60892.1"/>
    <property type="molecule type" value="Genomic_DNA"/>
</dbReference>
<proteinExistence type="predicted"/>
<feature type="chain" id="PRO_5011504397" evidence="1">
    <location>
        <begin position="19"/>
        <end position="200"/>
    </location>
</feature>
<evidence type="ECO:0000313" key="2">
    <source>
        <dbReference type="EMBL" id="SFI60892.1"/>
    </source>
</evidence>